<dbReference type="SMART" id="SM00965">
    <property type="entry name" value="STN"/>
    <property type="match status" value="1"/>
</dbReference>
<dbReference type="InterPro" id="IPR037066">
    <property type="entry name" value="Plug_dom_sf"/>
</dbReference>
<organism evidence="15 16">
    <name type="scientific">Parabacteroides distasonis</name>
    <dbReference type="NCBI Taxonomy" id="823"/>
    <lineage>
        <taxon>Bacteria</taxon>
        <taxon>Pseudomonadati</taxon>
        <taxon>Bacteroidota</taxon>
        <taxon>Bacteroidia</taxon>
        <taxon>Bacteroidales</taxon>
        <taxon>Tannerellaceae</taxon>
        <taxon>Parabacteroides</taxon>
    </lineage>
</organism>
<dbReference type="GO" id="GO:0009279">
    <property type="term" value="C:cell outer membrane"/>
    <property type="evidence" value="ECO:0007669"/>
    <property type="project" value="UniProtKB-SubCell"/>
</dbReference>
<dbReference type="RefSeq" id="WP_057319309.1">
    <property type="nucleotide sequence ID" value="NZ_CYXP01000004.1"/>
</dbReference>
<dbReference type="Pfam" id="PF13715">
    <property type="entry name" value="CarbopepD_reg_2"/>
    <property type="match status" value="1"/>
</dbReference>
<evidence type="ECO:0000313" key="16">
    <source>
        <dbReference type="Proteomes" id="UP000095591"/>
    </source>
</evidence>
<evidence type="ECO:0000313" key="15">
    <source>
        <dbReference type="EMBL" id="CUN11024.1"/>
    </source>
</evidence>
<dbReference type="InterPro" id="IPR039426">
    <property type="entry name" value="TonB-dep_rcpt-like"/>
</dbReference>
<dbReference type="PANTHER" id="PTHR30069:SF29">
    <property type="entry name" value="HEMOGLOBIN AND HEMOGLOBIN-HAPTOGLOBIN-BINDING PROTEIN 1-RELATED"/>
    <property type="match status" value="1"/>
</dbReference>
<dbReference type="EMBL" id="CYXP01000004">
    <property type="protein sequence ID" value="CUN11024.1"/>
    <property type="molecule type" value="Genomic_DNA"/>
</dbReference>
<name>A0A173U867_PARDI</name>
<evidence type="ECO:0000256" key="2">
    <source>
        <dbReference type="ARBA" id="ARBA00022448"/>
    </source>
</evidence>
<dbReference type="Gene3D" id="2.40.170.20">
    <property type="entry name" value="TonB-dependent receptor, beta-barrel domain"/>
    <property type="match status" value="1"/>
</dbReference>
<dbReference type="InterPro" id="IPR000531">
    <property type="entry name" value="Beta-barrel_TonB"/>
</dbReference>
<keyword evidence="8 13" id="KW-0798">TonB box</keyword>
<keyword evidence="10" id="KW-0675">Receptor</keyword>
<feature type="domain" description="Secretin/TonB short N-terminal" evidence="14">
    <location>
        <begin position="47"/>
        <end position="98"/>
    </location>
</feature>
<dbReference type="InterPro" id="IPR012910">
    <property type="entry name" value="Plug_dom"/>
</dbReference>
<sequence>MKLILLIILIIFGFQSSAWGQEPTLSIEAKQEPIQEIMKKIEHQTGMTFSYDPSILKGISRITFKSDNQSISECLTRLFQKLPLSYQINGTHIILKKRPRSVTISGFVRDKATTEYLIGASVYDSRTQRGTATNNHGFFSLTLPVGAVRLETSYIGYGRFSHTFQPLERDTVMEILLESGEALAEVVVTGSNDTQNPIQAPQMGTIKITRKMIKTIPTLFGEADVIKALQTQPGVSAGTEGLAGMYVRGGNGDENLYMIDGIQLYQVNHLGGLFSAFNAEALKDVDFYKSAFPARYGGRLSSVVDVHTKDGNMKEYHGSAMLGLTSGNLNFEGPIIKNRTSFNASFRRSWLDGLSAPGLAIYNKIQKKNGEKFSARYAFTDLNLKVNHHINDRSQAYVNFYFGQDFLKGGSSEFSVGDDITPFENKDFGKMRWGNIALSSGWSYVFNNKMFGTVTLAYSHYQSKLKQETSQYYGTEGDKDYSSRFIETSTRNGINDFGVHANFDYIPTPAHHIRYGTDYLYHRFSPEYIEEKTSENLSPTKRTTGDERLSANELAVFAEDDWAISPIVRFNAGLRLNMYNIQKKTYVSLDPRLSVRFLLTRNLSLKTSYARMNQYVHQISESYMSLPTDMWMPVSKKLKPLESDQVSVGAYYNLHKDYSFSVEGYHKWMNHLLDYKDGYNFLPSFVGWEEKLAAGKGWAYGAEFIARKETGRITGWIGYGLMWSDRQFDEINNGKRFPAKYDNRHKLNIVANWKINEKLELTGSWTFMTGNRVTVAFENYEDLGLTPVPPLLPEGGLDYFTERNNVRLPAYHRLDLGINIYRPKKNGHLGIWNISVYNAYCQMNPITIHKRSWINYSHYFETLSLLPIIPSISYTYKF</sequence>
<keyword evidence="4" id="KW-0410">Iron transport</keyword>
<evidence type="ECO:0000256" key="4">
    <source>
        <dbReference type="ARBA" id="ARBA00022496"/>
    </source>
</evidence>
<dbReference type="Gene3D" id="2.60.40.1120">
    <property type="entry name" value="Carboxypeptidase-like, regulatory domain"/>
    <property type="match status" value="1"/>
</dbReference>
<dbReference type="InterPro" id="IPR036942">
    <property type="entry name" value="Beta-barrel_TonB_sf"/>
</dbReference>
<evidence type="ECO:0000256" key="3">
    <source>
        <dbReference type="ARBA" id="ARBA00022452"/>
    </source>
</evidence>
<evidence type="ECO:0000256" key="1">
    <source>
        <dbReference type="ARBA" id="ARBA00004571"/>
    </source>
</evidence>
<keyword evidence="6" id="KW-0732">Signal</keyword>
<evidence type="ECO:0000256" key="5">
    <source>
        <dbReference type="ARBA" id="ARBA00022692"/>
    </source>
</evidence>
<protein>
    <submittedName>
        <fullName evidence="15">Putative iron-regulated outer membrane virulence protein</fullName>
    </submittedName>
</protein>
<dbReference type="PROSITE" id="PS52016">
    <property type="entry name" value="TONB_DEPENDENT_REC_3"/>
    <property type="match status" value="1"/>
</dbReference>
<keyword evidence="3 12" id="KW-1134">Transmembrane beta strand</keyword>
<dbReference type="GO" id="GO:0015344">
    <property type="term" value="F:siderophore uptake transmembrane transporter activity"/>
    <property type="evidence" value="ECO:0007669"/>
    <property type="project" value="TreeGrafter"/>
</dbReference>
<evidence type="ECO:0000256" key="6">
    <source>
        <dbReference type="ARBA" id="ARBA00022729"/>
    </source>
</evidence>
<dbReference type="SUPFAM" id="SSF56935">
    <property type="entry name" value="Porins"/>
    <property type="match status" value="1"/>
</dbReference>
<dbReference type="Pfam" id="PF00593">
    <property type="entry name" value="TonB_dep_Rec_b-barrel"/>
    <property type="match status" value="1"/>
</dbReference>
<dbReference type="InterPro" id="IPR008969">
    <property type="entry name" value="CarboxyPept-like_regulatory"/>
</dbReference>
<keyword evidence="7" id="KW-0408">Iron</keyword>
<comment type="subcellular location">
    <subcellularLocation>
        <location evidence="1 12">Cell outer membrane</location>
        <topology evidence="1 12">Multi-pass membrane protein</topology>
    </subcellularLocation>
</comment>
<evidence type="ECO:0000256" key="11">
    <source>
        <dbReference type="ARBA" id="ARBA00023237"/>
    </source>
</evidence>
<evidence type="ECO:0000256" key="13">
    <source>
        <dbReference type="RuleBase" id="RU003357"/>
    </source>
</evidence>
<keyword evidence="5 12" id="KW-0812">Transmembrane</keyword>
<keyword evidence="4" id="KW-0406">Ion transport</keyword>
<keyword evidence="2 12" id="KW-0813">Transport</keyword>
<evidence type="ECO:0000256" key="8">
    <source>
        <dbReference type="ARBA" id="ARBA00023077"/>
    </source>
</evidence>
<comment type="similarity">
    <text evidence="12 13">Belongs to the TonB-dependent receptor family.</text>
</comment>
<dbReference type="SUPFAM" id="SSF49464">
    <property type="entry name" value="Carboxypeptidase regulatory domain-like"/>
    <property type="match status" value="1"/>
</dbReference>
<dbReference type="PANTHER" id="PTHR30069">
    <property type="entry name" value="TONB-DEPENDENT OUTER MEMBRANE RECEPTOR"/>
    <property type="match status" value="1"/>
</dbReference>
<evidence type="ECO:0000256" key="10">
    <source>
        <dbReference type="ARBA" id="ARBA00023170"/>
    </source>
</evidence>
<dbReference type="Pfam" id="PF07715">
    <property type="entry name" value="Plug"/>
    <property type="match status" value="1"/>
</dbReference>
<proteinExistence type="inferred from homology"/>
<dbReference type="InterPro" id="IPR011662">
    <property type="entry name" value="Secretin/TonB_short_N"/>
</dbReference>
<reference evidence="15 16" key="1">
    <citation type="submission" date="2015-09" db="EMBL/GenBank/DDBJ databases">
        <authorList>
            <consortium name="Pathogen Informatics"/>
        </authorList>
    </citation>
    <scope>NUCLEOTIDE SEQUENCE [LARGE SCALE GENOMIC DNA]</scope>
    <source>
        <strain evidence="15 16">2789STDY5608872</strain>
    </source>
</reference>
<evidence type="ECO:0000259" key="14">
    <source>
        <dbReference type="SMART" id="SM00965"/>
    </source>
</evidence>
<dbReference type="Proteomes" id="UP000095591">
    <property type="component" value="Unassembled WGS sequence"/>
</dbReference>
<dbReference type="Gene3D" id="3.55.50.30">
    <property type="match status" value="1"/>
</dbReference>
<keyword evidence="11 12" id="KW-0998">Cell outer membrane</keyword>
<gene>
    <name evidence="15" type="ORF">ERS852429_01977</name>
</gene>
<dbReference type="GO" id="GO:0044718">
    <property type="term" value="P:siderophore transmembrane transport"/>
    <property type="evidence" value="ECO:0007669"/>
    <property type="project" value="TreeGrafter"/>
</dbReference>
<accession>A0A173U867</accession>
<dbReference type="Gene3D" id="2.170.130.10">
    <property type="entry name" value="TonB-dependent receptor, plug domain"/>
    <property type="match status" value="1"/>
</dbReference>
<dbReference type="AlphaFoldDB" id="A0A173U867"/>
<evidence type="ECO:0000256" key="7">
    <source>
        <dbReference type="ARBA" id="ARBA00023004"/>
    </source>
</evidence>
<keyword evidence="9 12" id="KW-0472">Membrane</keyword>
<evidence type="ECO:0000256" key="9">
    <source>
        <dbReference type="ARBA" id="ARBA00023136"/>
    </source>
</evidence>
<evidence type="ECO:0000256" key="12">
    <source>
        <dbReference type="PROSITE-ProRule" id="PRU01360"/>
    </source>
</evidence>